<name>A0A0Q0YCX7_9CORY</name>
<sequence>MSNAELMTVFSDQCRYLDAVTGRKQQGMYLRCRWQDYPYSPAPPGMARQFHHMFLADEYDLACGLAVLRLVRQIPARAHMVEGCDYVYQIDLRSGVATRQVGLASTIAGRDLGEVWRIVSPAPQTTAVGVVLACEEDGRNHRLPQEIYAVTCSWVDAVSGLVYEALLWPVDTDKGDFSAVVGQYFFFHPVNRVWVCIRQQQCAVSAPVVGGYVAPIADTPEIVGDFMAAVQQRVKRGS</sequence>
<dbReference type="STRING" id="1544416.Cocul_00899"/>
<accession>A0A0Q0YCX7</accession>
<evidence type="ECO:0000313" key="1">
    <source>
        <dbReference type="EMBL" id="KQB84103.1"/>
    </source>
</evidence>
<organism evidence="1 2">
    <name type="scientific">Corynebacterium oculi</name>
    <dbReference type="NCBI Taxonomy" id="1544416"/>
    <lineage>
        <taxon>Bacteria</taxon>
        <taxon>Bacillati</taxon>
        <taxon>Actinomycetota</taxon>
        <taxon>Actinomycetes</taxon>
        <taxon>Mycobacteriales</taxon>
        <taxon>Corynebacteriaceae</taxon>
        <taxon>Corynebacterium</taxon>
    </lineage>
</organism>
<dbReference type="Proteomes" id="UP000050517">
    <property type="component" value="Unassembled WGS sequence"/>
</dbReference>
<dbReference type="AlphaFoldDB" id="A0A0Q0YCX7"/>
<gene>
    <name evidence="1" type="ORF">Cocul_00899</name>
</gene>
<proteinExistence type="predicted"/>
<evidence type="ECO:0000313" key="2">
    <source>
        <dbReference type="Proteomes" id="UP000050517"/>
    </source>
</evidence>
<protein>
    <submittedName>
        <fullName evidence="1">Uncharacterized protein</fullName>
    </submittedName>
</protein>
<dbReference type="EMBL" id="LKST01000002">
    <property type="protein sequence ID" value="KQB84103.1"/>
    <property type="molecule type" value="Genomic_DNA"/>
</dbReference>
<reference evidence="1 2" key="1">
    <citation type="submission" date="2015-10" db="EMBL/GenBank/DDBJ databases">
        <title>Corynebacteirum lowii and Corynebacterium oculi species nova, derived from human clinical disease and and emended description of Corynebacterium mastiditis.</title>
        <authorList>
            <person name="Bernard K."/>
            <person name="Pacheco A.L."/>
            <person name="Mcdougall C."/>
            <person name="Burtx T."/>
            <person name="Weibe D."/>
            <person name="Tyler S."/>
            <person name="Olson A.B."/>
            <person name="Cnockaert M."/>
            <person name="Eguchi H."/>
            <person name="Kuwahara T."/>
            <person name="Nakayama-Imaohji H."/>
            <person name="Boudewijins M."/>
            <person name="Van Hoecke F."/>
            <person name="Bernier A.-M."/>
            <person name="Vandamme P."/>
        </authorList>
    </citation>
    <scope>NUCLEOTIDE SEQUENCE [LARGE SCALE GENOMIC DNA]</scope>
    <source>
        <strain evidence="1 2">NML 130210</strain>
    </source>
</reference>
<comment type="caution">
    <text evidence="1">The sequence shown here is derived from an EMBL/GenBank/DDBJ whole genome shotgun (WGS) entry which is preliminary data.</text>
</comment>
<dbReference type="PATRIC" id="fig|1544416.3.peg.903"/>
<keyword evidence="2" id="KW-1185">Reference proteome</keyword>